<sequence length="97" mass="11191">MELLDRLRWGWFAIVRNYLKSDWSLDKNEEFLWSRCTLVSYSPKLSTAELTFFIDESGLTQIPNRVSHMGAAGQTPVLTHVGSWKKVNTIKSIDMNI</sequence>
<dbReference type="AlphaFoldDB" id="V6I746"/>
<organism evidence="1 2">
    <name type="scientific">Leptospira alexanderi serovar Manhao 3 str. L 60</name>
    <dbReference type="NCBI Taxonomy" id="1049759"/>
    <lineage>
        <taxon>Bacteria</taxon>
        <taxon>Pseudomonadati</taxon>
        <taxon>Spirochaetota</taxon>
        <taxon>Spirochaetia</taxon>
        <taxon>Leptospirales</taxon>
        <taxon>Leptospiraceae</taxon>
        <taxon>Leptospira</taxon>
    </lineage>
</organism>
<accession>V6I746</accession>
<keyword evidence="2" id="KW-1185">Reference proteome</keyword>
<protein>
    <submittedName>
        <fullName evidence="1">Uncharacterized protein</fullName>
    </submittedName>
</protein>
<comment type="caution">
    <text evidence="1">The sequence shown here is derived from an EMBL/GenBank/DDBJ whole genome shotgun (WGS) entry which is preliminary data.</text>
</comment>
<dbReference type="EMBL" id="AHMT02000036">
    <property type="protein sequence ID" value="EQA62189.1"/>
    <property type="molecule type" value="Genomic_DNA"/>
</dbReference>
<dbReference type="Proteomes" id="UP000018747">
    <property type="component" value="Unassembled WGS sequence"/>
</dbReference>
<evidence type="ECO:0000313" key="2">
    <source>
        <dbReference type="Proteomes" id="UP000018747"/>
    </source>
</evidence>
<reference evidence="1" key="1">
    <citation type="submission" date="2013-05" db="EMBL/GenBank/DDBJ databases">
        <authorList>
            <person name="Harkins D.M."/>
            <person name="Durkin A.S."/>
            <person name="Brinkac L.M."/>
            <person name="Haft D.H."/>
            <person name="Selengut J.D."/>
            <person name="Sanka R."/>
            <person name="DePew J."/>
            <person name="Purushe J."/>
            <person name="Hartskeerl R.A."/>
            <person name="Ahmed A."/>
            <person name="van der Linden H."/>
            <person name="Goris M.G.A."/>
            <person name="Vinetz J.M."/>
            <person name="Sutton G.G."/>
            <person name="Nierman W.C."/>
            <person name="Fouts D.E."/>
        </authorList>
    </citation>
    <scope>NUCLEOTIDE SEQUENCE [LARGE SCALE GENOMIC DNA]</scope>
    <source>
        <strain evidence="1">L 60</strain>
    </source>
</reference>
<evidence type="ECO:0000313" key="1">
    <source>
        <dbReference type="EMBL" id="EQA62189.1"/>
    </source>
</evidence>
<proteinExistence type="predicted"/>
<name>V6I746_9LEPT</name>
<gene>
    <name evidence="1" type="ORF">LEP1GSC062_0045</name>
</gene>